<comment type="caution">
    <text evidence="3">The sequence shown here is derived from an EMBL/GenBank/DDBJ whole genome shotgun (WGS) entry which is preliminary data.</text>
</comment>
<dbReference type="SUPFAM" id="SSF57756">
    <property type="entry name" value="Retrovirus zinc finger-like domains"/>
    <property type="match status" value="1"/>
</dbReference>
<name>A0ABD0MQ47_CIRMR</name>
<keyword evidence="1" id="KW-0863">Zinc-finger</keyword>
<dbReference type="Gene3D" id="3.30.70.270">
    <property type="match status" value="1"/>
</dbReference>
<protein>
    <recommendedName>
        <fullName evidence="2">CCHC-type domain-containing protein</fullName>
    </recommendedName>
</protein>
<organism evidence="3 4">
    <name type="scientific">Cirrhinus mrigala</name>
    <name type="common">Mrigala</name>
    <dbReference type="NCBI Taxonomy" id="683832"/>
    <lineage>
        <taxon>Eukaryota</taxon>
        <taxon>Metazoa</taxon>
        <taxon>Chordata</taxon>
        <taxon>Craniata</taxon>
        <taxon>Vertebrata</taxon>
        <taxon>Euteleostomi</taxon>
        <taxon>Actinopterygii</taxon>
        <taxon>Neopterygii</taxon>
        <taxon>Teleostei</taxon>
        <taxon>Ostariophysi</taxon>
        <taxon>Cypriniformes</taxon>
        <taxon>Cyprinidae</taxon>
        <taxon>Labeoninae</taxon>
        <taxon>Labeonini</taxon>
        <taxon>Cirrhinus</taxon>
    </lineage>
</organism>
<dbReference type="AlphaFoldDB" id="A0ABD0MQ47"/>
<evidence type="ECO:0000313" key="4">
    <source>
        <dbReference type="Proteomes" id="UP001529510"/>
    </source>
</evidence>
<reference evidence="3 4" key="1">
    <citation type="submission" date="2024-05" db="EMBL/GenBank/DDBJ databases">
        <title>Genome sequencing and assembly of Indian major carp, Cirrhinus mrigala (Hamilton, 1822).</title>
        <authorList>
            <person name="Mohindra V."/>
            <person name="Chowdhury L.M."/>
            <person name="Lal K."/>
            <person name="Jena J.K."/>
        </authorList>
    </citation>
    <scope>NUCLEOTIDE SEQUENCE [LARGE SCALE GENOMIC DNA]</scope>
    <source>
        <strain evidence="3">CM1030</strain>
        <tissue evidence="3">Blood</tissue>
    </source>
</reference>
<dbReference type="GO" id="GO:0008270">
    <property type="term" value="F:zinc ion binding"/>
    <property type="evidence" value="ECO:0007669"/>
    <property type="project" value="UniProtKB-KW"/>
</dbReference>
<dbReference type="SMART" id="SM00343">
    <property type="entry name" value="ZnF_C2HC"/>
    <property type="match status" value="1"/>
</dbReference>
<dbReference type="InterPro" id="IPR036875">
    <property type="entry name" value="Znf_CCHC_sf"/>
</dbReference>
<dbReference type="PROSITE" id="PS50158">
    <property type="entry name" value="ZF_CCHC"/>
    <property type="match status" value="1"/>
</dbReference>
<proteinExistence type="predicted"/>
<feature type="domain" description="CCHC-type" evidence="2">
    <location>
        <begin position="94"/>
        <end position="109"/>
    </location>
</feature>
<dbReference type="PANTHER" id="PTHR37984">
    <property type="entry name" value="PROTEIN CBG26694"/>
    <property type="match status" value="1"/>
</dbReference>
<evidence type="ECO:0000256" key="1">
    <source>
        <dbReference type="PROSITE-ProRule" id="PRU00047"/>
    </source>
</evidence>
<dbReference type="SUPFAM" id="SSF56672">
    <property type="entry name" value="DNA/RNA polymerases"/>
    <property type="match status" value="1"/>
</dbReference>
<accession>A0ABD0MQ47</accession>
<dbReference type="InterPro" id="IPR043502">
    <property type="entry name" value="DNA/RNA_pol_sf"/>
</dbReference>
<evidence type="ECO:0000313" key="3">
    <source>
        <dbReference type="EMBL" id="KAL0152183.1"/>
    </source>
</evidence>
<sequence length="218" mass="24658">MFLYGLADRIHNEIYSQELPALLDELIDLAIRVDARLRRRDQRALRSPVVNTEDQYSAASTDTAGHAFDHEPMQVGRTRLSWEEKERRRALGLCLYCGAAGHIAAQCPDEHADLSNVPVVYLDLKGVFSKSRAASLPPHRPYDCAIDLLSGYIVSSEGVRMDPDKVQAVVHWPTPDSRKALQRFLGFANFYRHFIRNYSQLAALLTCLDLHQNNVQVV</sequence>
<dbReference type="EMBL" id="JAMKFB020000189">
    <property type="protein sequence ID" value="KAL0152183.1"/>
    <property type="molecule type" value="Genomic_DNA"/>
</dbReference>
<dbReference type="Proteomes" id="UP001529510">
    <property type="component" value="Unassembled WGS sequence"/>
</dbReference>
<gene>
    <name evidence="3" type="ORF">M9458_051906</name>
</gene>
<keyword evidence="1" id="KW-0862">Zinc</keyword>
<evidence type="ECO:0000259" key="2">
    <source>
        <dbReference type="PROSITE" id="PS50158"/>
    </source>
</evidence>
<dbReference type="InterPro" id="IPR050951">
    <property type="entry name" value="Retrovirus_Pol_polyprotein"/>
</dbReference>
<keyword evidence="1" id="KW-0479">Metal-binding</keyword>
<dbReference type="InterPro" id="IPR043128">
    <property type="entry name" value="Rev_trsase/Diguanyl_cyclase"/>
</dbReference>
<dbReference type="InterPro" id="IPR001878">
    <property type="entry name" value="Znf_CCHC"/>
</dbReference>
<keyword evidence="4" id="KW-1185">Reference proteome</keyword>
<dbReference type="PANTHER" id="PTHR37984:SF5">
    <property type="entry name" value="PROTEIN NYNRIN-LIKE"/>
    <property type="match status" value="1"/>
</dbReference>